<dbReference type="InterPro" id="IPR036390">
    <property type="entry name" value="WH_DNA-bd_sf"/>
</dbReference>
<dbReference type="PRINTS" id="PR00037">
    <property type="entry name" value="HTHLACR"/>
</dbReference>
<dbReference type="Proteomes" id="UP000053791">
    <property type="component" value="Unassembled WGS sequence"/>
</dbReference>
<keyword evidence="2" id="KW-0805">Transcription regulation</keyword>
<dbReference type="GO" id="GO:0003700">
    <property type="term" value="F:DNA-binding transcription factor activity"/>
    <property type="evidence" value="ECO:0007669"/>
    <property type="project" value="InterPro"/>
</dbReference>
<evidence type="ECO:0000313" key="6">
    <source>
        <dbReference type="Proteomes" id="UP000053791"/>
    </source>
</evidence>
<keyword evidence="6" id="KW-1185">Reference proteome</keyword>
<reference evidence="5 6" key="1">
    <citation type="submission" date="2015-12" db="EMBL/GenBank/DDBJ databases">
        <authorList>
            <person name="Shamseldin A."/>
            <person name="Moawad H."/>
            <person name="Abd El-Rahim W.M."/>
            <person name="Sadowsky M.J."/>
        </authorList>
    </citation>
    <scope>NUCLEOTIDE SEQUENCE [LARGE SCALE GENOMIC DNA]</scope>
    <source>
        <strain evidence="5 6">ZGT118</strain>
    </source>
</reference>
<dbReference type="SUPFAM" id="SSF100950">
    <property type="entry name" value="NagB/RpiA/CoA transferase-like"/>
    <property type="match status" value="1"/>
</dbReference>
<protein>
    <submittedName>
        <fullName evidence="5">DeoR family transcriptional regulator</fullName>
    </submittedName>
</protein>
<dbReference type="PROSITE" id="PS51000">
    <property type="entry name" value="HTH_DEOR_2"/>
    <property type="match status" value="1"/>
</dbReference>
<evidence type="ECO:0000256" key="2">
    <source>
        <dbReference type="ARBA" id="ARBA00023015"/>
    </source>
</evidence>
<accession>A0A0X3TYY2</accession>
<dbReference type="AlphaFoldDB" id="A0A0X3TYY2"/>
<dbReference type="InterPro" id="IPR001034">
    <property type="entry name" value="DeoR_HTH"/>
</dbReference>
<comment type="caution">
    <text evidence="5">The sequence shown here is derived from an EMBL/GenBank/DDBJ whole genome shotgun (WGS) entry which is preliminary data.</text>
</comment>
<evidence type="ECO:0000256" key="3">
    <source>
        <dbReference type="ARBA" id="ARBA00023163"/>
    </source>
</evidence>
<dbReference type="Gene3D" id="1.10.10.10">
    <property type="entry name" value="Winged helix-like DNA-binding domain superfamily/Winged helix DNA-binding domain"/>
    <property type="match status" value="1"/>
</dbReference>
<evidence type="ECO:0000259" key="4">
    <source>
        <dbReference type="PROSITE" id="PS51000"/>
    </source>
</evidence>
<dbReference type="PANTHER" id="PTHR30363:SF4">
    <property type="entry name" value="GLYCEROL-3-PHOSPHATE REGULON REPRESSOR"/>
    <property type="match status" value="1"/>
</dbReference>
<dbReference type="Pfam" id="PF08220">
    <property type="entry name" value="HTH_DeoR"/>
    <property type="match status" value="1"/>
</dbReference>
<evidence type="ECO:0000256" key="1">
    <source>
        <dbReference type="ARBA" id="ARBA00022491"/>
    </source>
</evidence>
<dbReference type="InterPro" id="IPR050313">
    <property type="entry name" value="Carb_Metab_HTH_regulators"/>
</dbReference>
<dbReference type="Gene3D" id="3.40.50.1360">
    <property type="match status" value="1"/>
</dbReference>
<keyword evidence="3" id="KW-0804">Transcription</keyword>
<dbReference type="InterPro" id="IPR014036">
    <property type="entry name" value="DeoR-like_C"/>
</dbReference>
<keyword evidence="1" id="KW-0678">Repressor</keyword>
<dbReference type="EMBL" id="LQBQ01000012">
    <property type="protein sequence ID" value="KUJ80928.1"/>
    <property type="molecule type" value="Genomic_DNA"/>
</dbReference>
<sequence>MENRSSRTHRELELLDVLRRLGGTARNSDLAKALDVSEETVRRTIKALSKSGAVERVHGGAYLAGTQSGPSFFRRISQHSEQKRLIAGSVGRKVRDGMSIFLDAGSTTAFVAEELRQHGNLTVVTNSIGVAQILAGVNGNRVHLLGGEMQGDERGTFGHVAHRQAQRYVFDLAILSTDAISARRGFLYLSEAEADLASVVVESADRVLVAAVHFKFGETAPYHGPDPRRVHDLVTDRKPKGALADSLKKWGIKTNLATGEER</sequence>
<dbReference type="STRING" id="1685379.AVO45_05740"/>
<name>A0A0X3TYY2_9RHOB</name>
<dbReference type="Pfam" id="PF00455">
    <property type="entry name" value="DeoRC"/>
    <property type="match status" value="1"/>
</dbReference>
<feature type="domain" description="HTH deoR-type" evidence="4">
    <location>
        <begin position="8"/>
        <end position="63"/>
    </location>
</feature>
<organism evidence="5 6">
    <name type="scientific">Ruegeria marisrubri</name>
    <dbReference type="NCBI Taxonomy" id="1685379"/>
    <lineage>
        <taxon>Bacteria</taxon>
        <taxon>Pseudomonadati</taxon>
        <taxon>Pseudomonadota</taxon>
        <taxon>Alphaproteobacteria</taxon>
        <taxon>Rhodobacterales</taxon>
        <taxon>Roseobacteraceae</taxon>
        <taxon>Ruegeria</taxon>
    </lineage>
</organism>
<dbReference type="OrthoDB" id="7688673at2"/>
<gene>
    <name evidence="5" type="ORF">AVO45_05740</name>
</gene>
<dbReference type="SUPFAM" id="SSF46785">
    <property type="entry name" value="Winged helix' DNA-binding domain"/>
    <property type="match status" value="1"/>
</dbReference>
<dbReference type="InterPro" id="IPR036388">
    <property type="entry name" value="WH-like_DNA-bd_sf"/>
</dbReference>
<dbReference type="InterPro" id="IPR037171">
    <property type="entry name" value="NagB/RpiA_transferase-like"/>
</dbReference>
<evidence type="ECO:0000313" key="5">
    <source>
        <dbReference type="EMBL" id="KUJ80928.1"/>
    </source>
</evidence>
<dbReference type="PANTHER" id="PTHR30363">
    <property type="entry name" value="HTH-TYPE TRANSCRIPTIONAL REGULATOR SRLR-RELATED"/>
    <property type="match status" value="1"/>
</dbReference>
<proteinExistence type="predicted"/>
<dbReference type="SMART" id="SM01134">
    <property type="entry name" value="DeoRC"/>
    <property type="match status" value="1"/>
</dbReference>
<dbReference type="SMART" id="SM00420">
    <property type="entry name" value="HTH_DEOR"/>
    <property type="match status" value="1"/>
</dbReference>